<protein>
    <submittedName>
        <fullName evidence="11">GNVR domain-containing protein</fullName>
    </submittedName>
</protein>
<dbReference type="InterPro" id="IPR050445">
    <property type="entry name" value="Bact_polysacc_biosynth/exp"/>
</dbReference>
<feature type="domain" description="Tyrosine-protein kinase G-rich" evidence="10">
    <location>
        <begin position="430"/>
        <end position="504"/>
    </location>
</feature>
<dbReference type="Pfam" id="PF13807">
    <property type="entry name" value="GNVR"/>
    <property type="match status" value="1"/>
</dbReference>
<keyword evidence="6" id="KW-0175">Coiled coil</keyword>
<feature type="domain" description="Polysaccharide chain length determinant N-terminal" evidence="9">
    <location>
        <begin position="24"/>
        <end position="112"/>
    </location>
</feature>
<evidence type="ECO:0000256" key="2">
    <source>
        <dbReference type="ARBA" id="ARBA00022475"/>
    </source>
</evidence>
<dbReference type="Gene3D" id="3.40.50.300">
    <property type="entry name" value="P-loop containing nucleotide triphosphate hydrolases"/>
    <property type="match status" value="1"/>
</dbReference>
<feature type="transmembrane region" description="Helical" evidence="8">
    <location>
        <begin position="40"/>
        <end position="58"/>
    </location>
</feature>
<dbReference type="SUPFAM" id="SSF52540">
    <property type="entry name" value="P-loop containing nucleoside triphosphate hydrolases"/>
    <property type="match status" value="1"/>
</dbReference>
<dbReference type="PANTHER" id="PTHR32309:SF13">
    <property type="entry name" value="FERRIC ENTEROBACTIN TRANSPORT PROTEIN FEPE"/>
    <property type="match status" value="1"/>
</dbReference>
<evidence type="ECO:0000256" key="7">
    <source>
        <dbReference type="SAM" id="MobiDB-lite"/>
    </source>
</evidence>
<keyword evidence="12" id="KW-1185">Reference proteome</keyword>
<evidence type="ECO:0000313" key="12">
    <source>
        <dbReference type="Proteomes" id="UP001589795"/>
    </source>
</evidence>
<evidence type="ECO:0000256" key="8">
    <source>
        <dbReference type="SAM" id="Phobius"/>
    </source>
</evidence>
<evidence type="ECO:0000259" key="10">
    <source>
        <dbReference type="Pfam" id="PF13807"/>
    </source>
</evidence>
<evidence type="ECO:0000256" key="6">
    <source>
        <dbReference type="SAM" id="Coils"/>
    </source>
</evidence>
<comment type="caution">
    <text evidence="11">The sequence shown here is derived from an EMBL/GenBank/DDBJ whole genome shotgun (WGS) entry which is preliminary data.</text>
</comment>
<proteinExistence type="predicted"/>
<comment type="subcellular location">
    <subcellularLocation>
        <location evidence="1">Cell membrane</location>
        <topology evidence="1">Multi-pass membrane protein</topology>
    </subcellularLocation>
</comment>
<evidence type="ECO:0000256" key="4">
    <source>
        <dbReference type="ARBA" id="ARBA00022989"/>
    </source>
</evidence>
<evidence type="ECO:0000256" key="1">
    <source>
        <dbReference type="ARBA" id="ARBA00004651"/>
    </source>
</evidence>
<dbReference type="InterPro" id="IPR032807">
    <property type="entry name" value="GNVR"/>
</dbReference>
<dbReference type="InterPro" id="IPR027417">
    <property type="entry name" value="P-loop_NTPase"/>
</dbReference>
<evidence type="ECO:0000259" key="9">
    <source>
        <dbReference type="Pfam" id="PF02706"/>
    </source>
</evidence>
<feature type="region of interest" description="Disordered" evidence="7">
    <location>
        <begin position="1"/>
        <end position="20"/>
    </location>
</feature>
<organism evidence="11 12">
    <name type="scientific">Paracoccus rhizosphaerae</name>
    <dbReference type="NCBI Taxonomy" id="1133347"/>
    <lineage>
        <taxon>Bacteria</taxon>
        <taxon>Pseudomonadati</taxon>
        <taxon>Pseudomonadota</taxon>
        <taxon>Alphaproteobacteria</taxon>
        <taxon>Rhodobacterales</taxon>
        <taxon>Paracoccaceae</taxon>
        <taxon>Paracoccus</taxon>
    </lineage>
</organism>
<reference evidence="11 12" key="1">
    <citation type="submission" date="2024-09" db="EMBL/GenBank/DDBJ databases">
        <authorList>
            <person name="Sun Q."/>
            <person name="Mori K."/>
        </authorList>
    </citation>
    <scope>NUCLEOTIDE SEQUENCE [LARGE SCALE GENOMIC DNA]</scope>
    <source>
        <strain evidence="11 12">CCM 7904</strain>
    </source>
</reference>
<feature type="coiled-coil region" evidence="6">
    <location>
        <begin position="245"/>
        <end position="272"/>
    </location>
</feature>
<feature type="coiled-coil region" evidence="6">
    <location>
        <begin position="376"/>
        <end position="417"/>
    </location>
</feature>
<evidence type="ECO:0000256" key="5">
    <source>
        <dbReference type="ARBA" id="ARBA00023136"/>
    </source>
</evidence>
<evidence type="ECO:0000313" key="11">
    <source>
        <dbReference type="EMBL" id="MFC0201997.1"/>
    </source>
</evidence>
<keyword evidence="2" id="KW-1003">Cell membrane</keyword>
<dbReference type="PANTHER" id="PTHR32309">
    <property type="entry name" value="TYROSINE-PROTEIN KINASE"/>
    <property type="match status" value="1"/>
</dbReference>
<dbReference type="RefSeq" id="WP_265508208.1">
    <property type="nucleotide sequence ID" value="NZ_JAOTBE010000062.1"/>
</dbReference>
<dbReference type="InterPro" id="IPR003856">
    <property type="entry name" value="LPS_length_determ_N"/>
</dbReference>
<keyword evidence="3 8" id="KW-0812">Transmembrane</keyword>
<keyword evidence="4 8" id="KW-1133">Transmembrane helix</keyword>
<sequence length="796" mass="85789">MTRELRPYIKPVSPDATPAPPTQTIELRWMLTALRRQKTTILLPAVLLGCLGLVYAIAKPDVYNASATLLLDGTMNNSIRQVGGIDGRPVPEDTIENARVVMSSDKLAHDVLDMTGLTQDPAFLTPPDSPISTALDSVLKTLFLPVTWLIDKVTLLVTPAPPVTTDAGAEAGSDATGDGVDPTTRRATWLLQRGITIARIGRSSAVSVDYASHDPVYAATVANAYADAYARDILTSNASAVGETNDWMRERLDELRAQAQAAADAAERFATDNQLAMSSTGVLLGEQAQGELNASLTEAISERARAQAILDIYEDAVAGGVEGLQAGSALSIGGPVSDSLRTRLDTYNDVQARLQQLIASSGPDHPQVAGLRETLNSAAERLFIELQARRQEAETELAVAEERVNALRRSLDEVTETNAGQAAALVRLRSLQQEAETLSSLYQATLTRSQEFEQQQSFPVSNVRVLSYAQVPNNPSGPAIARTAVAAGLLGLFIGLARAALREARDRSMRTASDVTDRSGLRFLGHLPVLGRPRRPAPERLRLTHTPSAASRANLPAVARSEIPHIAIPVLSHPDSLYAETLRHVRLAASSRSGSLPVTGMTSFHRYDGRAMVTLNLAGQTAASSGRRVLLIDSDRRDRQLTKLVGLSEKKGLTDLSGDSSDWRSHLYDVKHSHLTVLPAGTGGNEAVDDLTVARSLRRILDQVGDEFGHVLLDVPPLYPGAQGLAVLQELQGFVIVAEWGKTPRDMVETVLTNYPQLEAYCLGVVYDRMIPRRLKSFLVPGSVETMLVSSPKGRN</sequence>
<gene>
    <name evidence="11" type="ORF">ACFFIZ_17205</name>
</gene>
<dbReference type="EMBL" id="JBHLWQ010000159">
    <property type="protein sequence ID" value="MFC0201997.1"/>
    <property type="molecule type" value="Genomic_DNA"/>
</dbReference>
<dbReference type="Proteomes" id="UP001589795">
    <property type="component" value="Unassembled WGS sequence"/>
</dbReference>
<name>A0ABV6CNK1_9RHOB</name>
<evidence type="ECO:0000256" key="3">
    <source>
        <dbReference type="ARBA" id="ARBA00022692"/>
    </source>
</evidence>
<accession>A0ABV6CNK1</accession>
<keyword evidence="5 8" id="KW-0472">Membrane</keyword>
<dbReference type="Pfam" id="PF02706">
    <property type="entry name" value="Wzz"/>
    <property type="match status" value="1"/>
</dbReference>